<evidence type="ECO:0000256" key="2">
    <source>
        <dbReference type="SAM" id="Phobius"/>
    </source>
</evidence>
<dbReference type="OMA" id="EWRGGFY"/>
<keyword evidence="2" id="KW-1133">Transmembrane helix</keyword>
<keyword evidence="2" id="KW-0812">Transmembrane</keyword>
<keyword evidence="2" id="KW-0472">Membrane</keyword>
<sequence>MSSYFSRLKQVYMGIIPIYPLGYIMVHGNFRIQYSTTKLVLSGFRGDQIWAKPYLDRSSMEPSEHLKELVEYEIDKMDRLRKAKFQVVLTDEMEPKVYGGLFLSSGAELQFPLRMTLDDVETARRIGANLEVDLGLSKHRRKVEVNSETGDELIARMMLSDAAKQFIVQRQLQIANSGEYFCAPILAWIGFSTMGYGVLNAVAIMAGPYIATAAALGFTLTTFSQFSRYFEGYKTTKADEDTIKRGDEYLIGAIDYFESTMKLNRLYRRVLGEEGEKRIARNGDNEEDTVKLSSRLREVRKLKKQMNQEEKLLNEQEENKEH</sequence>
<protein>
    <submittedName>
        <fullName evidence="3">Uncharacterized protein</fullName>
    </submittedName>
</protein>
<proteinExistence type="predicted"/>
<dbReference type="HOGENOM" id="CLU_079988_0_0_1"/>
<evidence type="ECO:0000313" key="3">
    <source>
        <dbReference type="EMBL" id="EFP09312.1"/>
    </source>
</evidence>
<dbReference type="eggNOG" id="ENOG502RAQN">
    <property type="taxonomic scope" value="Eukaryota"/>
</dbReference>
<dbReference type="AlphaFoldDB" id="E3LSP6"/>
<dbReference type="GO" id="GO:0016020">
    <property type="term" value="C:membrane"/>
    <property type="evidence" value="ECO:0007669"/>
    <property type="project" value="TreeGrafter"/>
</dbReference>
<feature type="transmembrane region" description="Helical" evidence="2">
    <location>
        <begin position="205"/>
        <end position="224"/>
    </location>
</feature>
<dbReference type="EMBL" id="DS268414">
    <property type="protein sequence ID" value="EFP09312.1"/>
    <property type="molecule type" value="Genomic_DNA"/>
</dbReference>
<gene>
    <name evidence="3" type="ORF">CRE_25063</name>
</gene>
<dbReference type="InterPro" id="IPR026620">
    <property type="entry name" value="TMEM177"/>
</dbReference>
<organism evidence="4">
    <name type="scientific">Caenorhabditis remanei</name>
    <name type="common">Caenorhabditis vulgaris</name>
    <dbReference type="NCBI Taxonomy" id="31234"/>
    <lineage>
        <taxon>Eukaryota</taxon>
        <taxon>Metazoa</taxon>
        <taxon>Ecdysozoa</taxon>
        <taxon>Nematoda</taxon>
        <taxon>Chromadorea</taxon>
        <taxon>Rhabditida</taxon>
        <taxon>Rhabditina</taxon>
        <taxon>Rhabditomorpha</taxon>
        <taxon>Rhabditoidea</taxon>
        <taxon>Rhabditidae</taxon>
        <taxon>Peloderinae</taxon>
        <taxon>Caenorhabditis</taxon>
    </lineage>
</organism>
<evidence type="ECO:0000256" key="1">
    <source>
        <dbReference type="SAM" id="Coils"/>
    </source>
</evidence>
<dbReference type="PANTHER" id="PTHR21824">
    <property type="entry name" value="TRANSMEMBRANE PROTEIN 177"/>
    <property type="match status" value="1"/>
</dbReference>
<dbReference type="STRING" id="31234.E3LSP6"/>
<dbReference type="PANTHER" id="PTHR21824:SF3">
    <property type="entry name" value="DUF5683 DOMAIN-CONTAINING PROTEIN"/>
    <property type="match status" value="1"/>
</dbReference>
<accession>E3LSP6</accession>
<name>E3LSP6_CAERE</name>
<keyword evidence="4" id="KW-1185">Reference proteome</keyword>
<evidence type="ECO:0000313" key="4">
    <source>
        <dbReference type="Proteomes" id="UP000008281"/>
    </source>
</evidence>
<reference evidence="3" key="1">
    <citation type="submission" date="2007-07" db="EMBL/GenBank/DDBJ databases">
        <title>PCAP assembly of the Caenorhabditis remanei genome.</title>
        <authorList>
            <consortium name="The Caenorhabditis remanei Sequencing Consortium"/>
            <person name="Wilson R.K."/>
        </authorList>
    </citation>
    <scope>NUCLEOTIDE SEQUENCE [LARGE SCALE GENOMIC DNA]</scope>
    <source>
        <strain evidence="3">PB4641</strain>
    </source>
</reference>
<dbReference type="OrthoDB" id="110174at2759"/>
<keyword evidence="1" id="KW-0175">Coiled coil</keyword>
<dbReference type="FunCoup" id="E3LSP6">
    <property type="interactions" value="3"/>
</dbReference>
<dbReference type="InParanoid" id="E3LSP6"/>
<feature type="coiled-coil region" evidence="1">
    <location>
        <begin position="292"/>
        <end position="319"/>
    </location>
</feature>
<dbReference type="Proteomes" id="UP000008281">
    <property type="component" value="Unassembled WGS sequence"/>
</dbReference>